<dbReference type="EMBL" id="AP006494">
    <property type="protein sequence ID" value="BAM80796.1"/>
    <property type="molecule type" value="Genomic_DNA"/>
</dbReference>
<dbReference type="GeneID" id="16994638"/>
<accession>M1USX1</accession>
<dbReference type="PANTHER" id="PTHR43272">
    <property type="entry name" value="LONG-CHAIN-FATTY-ACID--COA LIGASE"/>
    <property type="match status" value="1"/>
</dbReference>
<keyword evidence="3" id="KW-0443">Lipid metabolism</keyword>
<dbReference type="GO" id="GO:0016020">
    <property type="term" value="C:membrane"/>
    <property type="evidence" value="ECO:0007669"/>
    <property type="project" value="TreeGrafter"/>
</dbReference>
<dbReference type="OrthoDB" id="3633556at2759"/>
<evidence type="ECO:0000256" key="3">
    <source>
        <dbReference type="ARBA" id="ARBA00023098"/>
    </source>
</evidence>
<keyword evidence="7" id="KW-1185">Reference proteome</keyword>
<evidence type="ECO:0000256" key="4">
    <source>
        <dbReference type="ARBA" id="ARBA00024484"/>
    </source>
</evidence>
<dbReference type="GO" id="GO:0004467">
    <property type="term" value="F:long-chain fatty acid-CoA ligase activity"/>
    <property type="evidence" value="ECO:0007669"/>
    <property type="project" value="UniProtKB-EC"/>
</dbReference>
<dbReference type="eggNOG" id="KOG1256">
    <property type="taxonomic scope" value="Eukaryota"/>
</dbReference>
<dbReference type="CDD" id="cd05907">
    <property type="entry name" value="VL_LC_FACS_like"/>
    <property type="match status" value="1"/>
</dbReference>
<evidence type="ECO:0000256" key="2">
    <source>
        <dbReference type="ARBA" id="ARBA00022832"/>
    </source>
</evidence>
<feature type="domain" description="AMP-dependent synthetase/ligase" evidence="5">
    <location>
        <begin position="162"/>
        <end position="583"/>
    </location>
</feature>
<evidence type="ECO:0000259" key="5">
    <source>
        <dbReference type="Pfam" id="PF00501"/>
    </source>
</evidence>
<dbReference type="SUPFAM" id="SSF56801">
    <property type="entry name" value="Acetyl-CoA synthetase-like"/>
    <property type="match status" value="1"/>
</dbReference>
<dbReference type="InterPro" id="IPR045851">
    <property type="entry name" value="AMP-bd_C_sf"/>
</dbReference>
<dbReference type="Gene3D" id="3.30.300.30">
    <property type="match status" value="1"/>
</dbReference>
<evidence type="ECO:0000313" key="7">
    <source>
        <dbReference type="Proteomes" id="UP000007014"/>
    </source>
</evidence>
<reference evidence="6 7" key="1">
    <citation type="journal article" date="2004" name="Nature">
        <title>Genome sequence of the ultrasmall unicellular red alga Cyanidioschyzon merolae 10D.</title>
        <authorList>
            <person name="Matsuzaki M."/>
            <person name="Misumi O."/>
            <person name="Shin-i T."/>
            <person name="Maruyama S."/>
            <person name="Takahara M."/>
            <person name="Miyagishima S."/>
            <person name="Mori T."/>
            <person name="Nishida K."/>
            <person name="Yagisawa F."/>
            <person name="Nishida K."/>
            <person name="Yoshida Y."/>
            <person name="Nishimura Y."/>
            <person name="Nakao S."/>
            <person name="Kobayashi T."/>
            <person name="Momoyama Y."/>
            <person name="Higashiyama T."/>
            <person name="Minoda A."/>
            <person name="Sano M."/>
            <person name="Nomoto H."/>
            <person name="Oishi K."/>
            <person name="Hayashi H."/>
            <person name="Ohta F."/>
            <person name="Nishizaka S."/>
            <person name="Haga S."/>
            <person name="Miura S."/>
            <person name="Morishita T."/>
            <person name="Kabeya Y."/>
            <person name="Terasawa K."/>
            <person name="Suzuki Y."/>
            <person name="Ishii Y."/>
            <person name="Asakawa S."/>
            <person name="Takano H."/>
            <person name="Ohta N."/>
            <person name="Kuroiwa H."/>
            <person name="Tanaka K."/>
            <person name="Shimizu N."/>
            <person name="Sugano S."/>
            <person name="Sato N."/>
            <person name="Nozaki H."/>
            <person name="Ogasawara N."/>
            <person name="Kohara Y."/>
            <person name="Kuroiwa T."/>
        </authorList>
    </citation>
    <scope>NUCLEOTIDE SEQUENCE [LARGE SCALE GENOMIC DNA]</scope>
    <source>
        <strain evidence="6 7">10D</strain>
    </source>
</reference>
<keyword evidence="2" id="KW-0276">Fatty acid metabolism</keyword>
<proteinExistence type="predicted"/>
<dbReference type="InterPro" id="IPR000873">
    <property type="entry name" value="AMP-dep_synth/lig_dom"/>
</dbReference>
<dbReference type="AlphaFoldDB" id="M1USX1"/>
<sequence length="775" mass="84613">MVMKHFRTSDVPSDSGYAFVTPAASPTPGPAPMRSLSSNLHLGVQGNCEQHGNDTLASLWLQPRAQNTFQTPQGSASRSYNMAHRVTRERTLGKVEDSKKPNNAAPFLAGIFTQNPEGSPSDSFLSPGLQGEQPPQLALTQEETRTKTLLNLFFDNAHGIRRNCADSAALASKEGDGWVSISWKEYGRLVCQIANGLRQCGFEAGDHAAILGSNSPRWLIADLAVMCLAGCTTGLYPNDLAEQVAFVCENFRAKVVFVDSEMQYAKLLDTAEMLGELQLVVLMNDTTREVSPRCGRKPHWKNISWSELLKKGRRHFESAATNIERQARAILPSAICMTVYTSGTTGKPKGACYRHRNLYFIAEEISRCVGSNGGDITLSFLPLCHIAERIQGELLAIYDANAVYFAESFATVKNNLAEVRPTLFLCVPRVWEKFASALKQRFASEALLRRAVISQALRNGASIGECRNSIRGQRPAIWTTVQWRLYQKHIIGKILTLLGLDRCHTFASGAAPLNPEISRFFRSIGIDIAELYGQSESTGVIALTPKGAIKPGTAGLPLRGIQVVLGADGEILAKGDNVFAGYYNDARGTAQVIDNAGFLHTGDVGSFDEDGYLVVTDRLKDLIKTSGGKFIAPQPTEARLKTFDGIAQVVVIGDGKPYCTALITLDEGALPALTSKIGIESTESRPDILSRDKRIIDVIQHYIDEVNATLPSYATIKYFRILPTELTVEGGELTPTLKVKRRVVQEKYAHVIDEMYVSGERATAKASGNALRVAP</sequence>
<name>M1USX1_CYAM1</name>
<protein>
    <submittedName>
        <fullName evidence="6">Probable long-chain fatty acid coenzyme A ligase</fullName>
    </submittedName>
</protein>
<dbReference type="RefSeq" id="XP_005536832.1">
    <property type="nucleotide sequence ID" value="XM_005536775.1"/>
</dbReference>
<dbReference type="GO" id="GO:0005783">
    <property type="term" value="C:endoplasmic reticulum"/>
    <property type="evidence" value="ECO:0007669"/>
    <property type="project" value="TreeGrafter"/>
</dbReference>
<dbReference type="Pfam" id="PF23562">
    <property type="entry name" value="AMP-binding_C_3"/>
    <property type="match status" value="1"/>
</dbReference>
<dbReference type="KEGG" id="cme:CYME_CML197C"/>
<comment type="catalytic activity">
    <reaction evidence="4">
        <text>a long-chain fatty acid + ATP + CoA = a long-chain fatty acyl-CoA + AMP + diphosphate</text>
        <dbReference type="Rhea" id="RHEA:15421"/>
        <dbReference type="ChEBI" id="CHEBI:30616"/>
        <dbReference type="ChEBI" id="CHEBI:33019"/>
        <dbReference type="ChEBI" id="CHEBI:57287"/>
        <dbReference type="ChEBI" id="CHEBI:57560"/>
        <dbReference type="ChEBI" id="CHEBI:83139"/>
        <dbReference type="ChEBI" id="CHEBI:456215"/>
        <dbReference type="EC" id="6.2.1.3"/>
    </reaction>
    <physiologicalReaction direction="left-to-right" evidence="4">
        <dbReference type="Rhea" id="RHEA:15422"/>
    </physiologicalReaction>
</comment>
<dbReference type="OMA" id="PNAMQGY"/>
<evidence type="ECO:0000313" key="6">
    <source>
        <dbReference type="EMBL" id="BAM80796.1"/>
    </source>
</evidence>
<dbReference type="Gramene" id="CML197CT">
    <property type="protein sequence ID" value="CML197CT"/>
    <property type="gene ID" value="CML197C"/>
</dbReference>
<dbReference type="HOGENOM" id="CLU_000022_45_5_1"/>
<keyword evidence="1 6" id="KW-0436">Ligase</keyword>
<dbReference type="STRING" id="280699.M1USX1"/>
<gene>
    <name evidence="6" type="ORF">CYME_CML197C</name>
</gene>
<dbReference type="PANTHER" id="PTHR43272:SF32">
    <property type="entry name" value="AMP-DEPENDENT SYNTHETASE_LIGASE DOMAIN-CONTAINING PROTEIN"/>
    <property type="match status" value="1"/>
</dbReference>
<organism evidence="6 7">
    <name type="scientific">Cyanidioschyzon merolae (strain NIES-3377 / 10D)</name>
    <name type="common">Unicellular red alga</name>
    <dbReference type="NCBI Taxonomy" id="280699"/>
    <lineage>
        <taxon>Eukaryota</taxon>
        <taxon>Rhodophyta</taxon>
        <taxon>Bangiophyceae</taxon>
        <taxon>Cyanidiales</taxon>
        <taxon>Cyanidiaceae</taxon>
        <taxon>Cyanidioschyzon</taxon>
    </lineage>
</organism>
<dbReference type="Pfam" id="PF00501">
    <property type="entry name" value="AMP-binding"/>
    <property type="match status" value="1"/>
</dbReference>
<dbReference type="InterPro" id="IPR042099">
    <property type="entry name" value="ANL_N_sf"/>
</dbReference>
<reference evidence="6 7" key="2">
    <citation type="journal article" date="2007" name="BMC Biol.">
        <title>A 100%-complete sequence reveals unusually simple genomic features in the hot-spring red alga Cyanidioschyzon merolae.</title>
        <authorList>
            <person name="Nozaki H."/>
            <person name="Takano H."/>
            <person name="Misumi O."/>
            <person name="Terasawa K."/>
            <person name="Matsuzaki M."/>
            <person name="Maruyama S."/>
            <person name="Nishida K."/>
            <person name="Yagisawa F."/>
            <person name="Yoshida Y."/>
            <person name="Fujiwara T."/>
            <person name="Takio S."/>
            <person name="Tamura K."/>
            <person name="Chung S.J."/>
            <person name="Nakamura S."/>
            <person name="Kuroiwa H."/>
            <person name="Tanaka K."/>
            <person name="Sato N."/>
            <person name="Kuroiwa T."/>
        </authorList>
    </citation>
    <scope>NUCLEOTIDE SEQUENCE [LARGE SCALE GENOMIC DNA]</scope>
    <source>
        <strain evidence="6 7">10D</strain>
    </source>
</reference>
<dbReference type="Proteomes" id="UP000007014">
    <property type="component" value="Chromosome 12"/>
</dbReference>
<dbReference type="Gene3D" id="3.40.50.12780">
    <property type="entry name" value="N-terminal domain of ligase-like"/>
    <property type="match status" value="1"/>
</dbReference>
<evidence type="ECO:0000256" key="1">
    <source>
        <dbReference type="ARBA" id="ARBA00022598"/>
    </source>
</evidence>